<evidence type="ECO:0000313" key="2">
    <source>
        <dbReference type="EMBL" id="KKD00222.1"/>
    </source>
</evidence>
<evidence type="ECO:0000313" key="3">
    <source>
        <dbReference type="Proteomes" id="UP000033633"/>
    </source>
</evidence>
<protein>
    <submittedName>
        <fullName evidence="2">Uncharacterized protein</fullName>
    </submittedName>
</protein>
<dbReference type="AlphaFoldDB" id="A0A0F5VEJ6"/>
<name>A0A0F5VEJ6_9GAMM</name>
<dbReference type="EMBL" id="JWYV01000005">
    <property type="protein sequence ID" value="KKD00222.1"/>
    <property type="molecule type" value="Genomic_DNA"/>
</dbReference>
<proteinExistence type="predicted"/>
<accession>A0A0F5VEJ6</accession>
<organism evidence="2 3">
    <name type="scientific">Photobacterium halotolerans</name>
    <dbReference type="NCBI Taxonomy" id="265726"/>
    <lineage>
        <taxon>Bacteria</taxon>
        <taxon>Pseudomonadati</taxon>
        <taxon>Pseudomonadota</taxon>
        <taxon>Gammaproteobacteria</taxon>
        <taxon>Vibrionales</taxon>
        <taxon>Vibrionaceae</taxon>
        <taxon>Photobacterium</taxon>
    </lineage>
</organism>
<dbReference type="OrthoDB" id="9895176at2"/>
<feature type="signal peptide" evidence="1">
    <location>
        <begin position="1"/>
        <end position="27"/>
    </location>
</feature>
<keyword evidence="1" id="KW-0732">Signal</keyword>
<comment type="caution">
    <text evidence="2">The sequence shown here is derived from an EMBL/GenBank/DDBJ whole genome shotgun (WGS) entry which is preliminary data.</text>
</comment>
<dbReference type="RefSeq" id="WP_046220141.1">
    <property type="nucleotide sequence ID" value="NZ_JWYV01000005.1"/>
</dbReference>
<reference evidence="2 3" key="1">
    <citation type="submission" date="2014-12" db="EMBL/GenBank/DDBJ databases">
        <title>Mercury Reductase activity and rhizosphere competence traits in the genome of root associated Photobacterium halotolerans MELD1.</title>
        <authorList>
            <person name="Mathew D.C."/>
            <person name="Huang C.-C."/>
        </authorList>
    </citation>
    <scope>NUCLEOTIDE SEQUENCE [LARGE SCALE GENOMIC DNA]</scope>
    <source>
        <strain evidence="2 3">MELD1</strain>
    </source>
</reference>
<dbReference type="Proteomes" id="UP000033633">
    <property type="component" value="Unassembled WGS sequence"/>
</dbReference>
<feature type="chain" id="PRO_5002496430" evidence="1">
    <location>
        <begin position="28"/>
        <end position="169"/>
    </location>
</feature>
<gene>
    <name evidence="2" type="ORF">KY46_08060</name>
</gene>
<evidence type="ECO:0000256" key="1">
    <source>
        <dbReference type="SAM" id="SignalP"/>
    </source>
</evidence>
<dbReference type="PATRIC" id="fig|265726.11.peg.3740"/>
<keyword evidence="3" id="KW-1185">Reference proteome</keyword>
<sequence>MNKKKIYQKTRHLILSIITLVSAGTEAKNVTEAFNYELVCHDLHRGEMNVDPVVGAYHEYEMDDGYSGQINLIVSDSQVFIYKNNDLVFNDELTSDAIEMIGSSRIKISKTDDEYFSFHLGRTDLILIKHLIKYDEKFKDFAFECPNTPTIGNTEALVENIINVKSSQL</sequence>